<dbReference type="SMART" id="SM00382">
    <property type="entry name" value="AAA"/>
    <property type="match status" value="1"/>
</dbReference>
<evidence type="ECO:0000256" key="6">
    <source>
        <dbReference type="ARBA" id="ARBA00023121"/>
    </source>
</evidence>
<sequence length="443" mass="50624">MNNNDIWKKTKEWLISSDLVEPNVYDEYIKIAELKELSDDEKVIIVKSELSKWYLNTISDQLKEKIAEITGKFTNLTLLTKDEFKKELEIKSLVSLKKQKSLQNIYSFENFITGSSNINALNAAKSAINNLGTKWNPLFIYGDSGLGKTHLLKAISSEVVKNDENLNVKYFTSSDFRKNILDSLMDGFKEIEMTKTKMNDIDVILIDDIQFLANSGKTNEIFFNIFNSFVESNKQIVLSSDKFPEQLNGFDKRMVSRFSQGLSVRIEKLDNETSLNIIDYKCKIANIKLSQESKKYISSFFGTDVRKIEGIINKIEFYFIQNKHDSEELINIDKISKILEDYSFAPGGEITVQKIKDVVAQNYGVSIKSIDSGLRVQNVVKARHVAMYLTGEILKKNYSEIGLAFGGKDHTTVLNAYNKINKFLKDDKLFKATLKKIKKDIVS</sequence>
<reference evidence="14 15" key="1">
    <citation type="submission" date="2017-07" db="EMBL/GenBank/DDBJ databases">
        <title>Complete genome sequence of Spiroplasma corruscae EC-1 (DSM 19793).</title>
        <authorList>
            <person name="Tsai Y.-M."/>
            <person name="Lo W.-S."/>
            <person name="Kuo C.-H."/>
        </authorList>
    </citation>
    <scope>NUCLEOTIDE SEQUENCE [LARGE SCALE GENOMIC DNA]</scope>
    <source>
        <strain evidence="14 15">EC-1</strain>
    </source>
</reference>
<dbReference type="SMART" id="SM00760">
    <property type="entry name" value="Bac_DnaA_C"/>
    <property type="match status" value="1"/>
</dbReference>
<dbReference type="PROSITE" id="PS01008">
    <property type="entry name" value="DNAA"/>
    <property type="match status" value="1"/>
</dbReference>
<dbReference type="GO" id="GO:0005524">
    <property type="term" value="F:ATP binding"/>
    <property type="evidence" value="ECO:0007669"/>
    <property type="project" value="UniProtKB-UniRule"/>
</dbReference>
<comment type="caution">
    <text evidence="8">Lacks conserved residue(s) required for the propagation of feature annotation.</text>
</comment>
<dbReference type="GO" id="GO:0006275">
    <property type="term" value="P:regulation of DNA replication"/>
    <property type="evidence" value="ECO:0007669"/>
    <property type="project" value="UniProtKB-UniRule"/>
</dbReference>
<evidence type="ECO:0000313" key="14">
    <source>
        <dbReference type="EMBL" id="ASP27776.1"/>
    </source>
</evidence>
<dbReference type="Pfam" id="PF08299">
    <property type="entry name" value="Bac_DnaA_C"/>
    <property type="match status" value="1"/>
</dbReference>
<dbReference type="Pfam" id="PF00308">
    <property type="entry name" value="Bac_DnaA"/>
    <property type="match status" value="1"/>
</dbReference>
<dbReference type="InterPro" id="IPR020591">
    <property type="entry name" value="Chromosome_initiator_DnaA-like"/>
</dbReference>
<dbReference type="InterPro" id="IPR018312">
    <property type="entry name" value="Chromosome_initiator_DnaA_CS"/>
</dbReference>
<evidence type="ECO:0000259" key="12">
    <source>
        <dbReference type="SMART" id="SM00382"/>
    </source>
</evidence>
<evidence type="ECO:0000256" key="2">
    <source>
        <dbReference type="ARBA" id="ARBA00022490"/>
    </source>
</evidence>
<dbReference type="EMBL" id="CP022535">
    <property type="protein sequence ID" value="ASP27776.1"/>
    <property type="molecule type" value="Genomic_DNA"/>
</dbReference>
<gene>
    <name evidence="8 14" type="primary">dnaA</name>
    <name evidence="14" type="ORF">SCORR_v1c00010</name>
</gene>
<name>A0A222EML8_9MOLU</name>
<keyword evidence="2 8" id="KW-0963">Cytoplasm</keyword>
<feature type="region of interest" description="Domain IV, binds dsDNA" evidence="8">
    <location>
        <begin position="320"/>
        <end position="443"/>
    </location>
</feature>
<feature type="binding site" evidence="8">
    <location>
        <position position="147"/>
    </location>
    <ligand>
        <name>ATP</name>
        <dbReference type="ChEBI" id="CHEBI:30616"/>
    </ligand>
</feature>
<comment type="subcellular location">
    <subcellularLocation>
        <location evidence="8">Cytoplasm</location>
    </subcellularLocation>
</comment>
<comment type="subunit">
    <text evidence="8">Oligomerizes as a right-handed, spiral filament on DNA at oriC.</text>
</comment>
<dbReference type="InterPro" id="IPR010921">
    <property type="entry name" value="Trp_repressor/repl_initiator"/>
</dbReference>
<dbReference type="Gene3D" id="1.10.8.60">
    <property type="match status" value="1"/>
</dbReference>
<dbReference type="CDD" id="cd00009">
    <property type="entry name" value="AAA"/>
    <property type="match status" value="1"/>
</dbReference>
<feature type="binding site" evidence="8">
    <location>
        <position position="149"/>
    </location>
    <ligand>
        <name>ATP</name>
        <dbReference type="ChEBI" id="CHEBI:30616"/>
    </ligand>
</feature>
<organism evidence="14 15">
    <name type="scientific">Spiroplasma corruscae</name>
    <dbReference type="NCBI Taxonomy" id="216934"/>
    <lineage>
        <taxon>Bacteria</taxon>
        <taxon>Bacillati</taxon>
        <taxon>Mycoplasmatota</taxon>
        <taxon>Mollicutes</taxon>
        <taxon>Entomoplasmatales</taxon>
        <taxon>Spiroplasmataceae</taxon>
        <taxon>Spiroplasma</taxon>
    </lineage>
</organism>
<keyword evidence="4 8" id="KW-0547">Nucleotide-binding</keyword>
<dbReference type="InterPro" id="IPR027417">
    <property type="entry name" value="P-loop_NTPase"/>
</dbReference>
<accession>A0A222EML8</accession>
<evidence type="ECO:0000256" key="9">
    <source>
        <dbReference type="NCBIfam" id="TIGR00362"/>
    </source>
</evidence>
<comment type="domain">
    <text evidence="8">Domain I is involved in oligomerization and binding regulators, domain II is flexibile and of varying length in different bacteria, domain III forms the AAA+ region, while domain IV binds dsDNA.</text>
</comment>
<keyword evidence="15" id="KW-1185">Reference proteome</keyword>
<dbReference type="RefSeq" id="WP_094047917.1">
    <property type="nucleotide sequence ID" value="NZ_CP022535.1"/>
</dbReference>
<evidence type="ECO:0000256" key="3">
    <source>
        <dbReference type="ARBA" id="ARBA00022705"/>
    </source>
</evidence>
<dbReference type="CDD" id="cd06571">
    <property type="entry name" value="Bac_DnaA_C"/>
    <property type="match status" value="1"/>
</dbReference>
<dbReference type="InterPro" id="IPR003593">
    <property type="entry name" value="AAA+_ATPase"/>
</dbReference>
<evidence type="ECO:0000313" key="15">
    <source>
        <dbReference type="Proteomes" id="UP000203229"/>
    </source>
</evidence>
<evidence type="ECO:0000256" key="5">
    <source>
        <dbReference type="ARBA" id="ARBA00022840"/>
    </source>
</evidence>
<dbReference type="Gene3D" id="3.40.50.300">
    <property type="entry name" value="P-loop containing nucleotide triphosphate hydrolases"/>
    <property type="match status" value="1"/>
</dbReference>
<dbReference type="Gene3D" id="1.10.1750.10">
    <property type="match status" value="1"/>
</dbReference>
<dbReference type="GO" id="GO:0006270">
    <property type="term" value="P:DNA replication initiation"/>
    <property type="evidence" value="ECO:0007669"/>
    <property type="project" value="UniProtKB-UniRule"/>
</dbReference>
<dbReference type="PANTHER" id="PTHR30050">
    <property type="entry name" value="CHROMOSOMAL REPLICATION INITIATOR PROTEIN DNAA"/>
    <property type="match status" value="1"/>
</dbReference>
<feature type="domain" description="Chromosomal replication initiator DnaA C-terminal" evidence="13">
    <location>
        <begin position="351"/>
        <end position="420"/>
    </location>
</feature>
<comment type="function">
    <text evidence="8 10">Plays an essential role in the initiation and regulation of chromosomal replication. ATP-DnaA binds to the origin of replication (oriC) to initiate formation of the DNA replication initiation complex once per cell cycle. Binds the DnaA box (a 9 base pair repeat at the origin) and separates the double-stranded (ds)DNA. Forms a right-handed helical filament on oriC DNA; dsDNA binds to the exterior of the filament while single-stranded (ss)DNA is stabiized in the filament's interior. The ATP-DnaA-oriC complex binds and stabilizes one strand of the AT-rich DNA unwinding element (DUE), permitting loading of DNA polymerase. After initiation quickly degrades to an ADP-DnaA complex that is not apt for DNA replication. Binds acidic phospholipids.</text>
</comment>
<evidence type="ECO:0000256" key="7">
    <source>
        <dbReference type="ARBA" id="ARBA00023125"/>
    </source>
</evidence>
<keyword evidence="7 8" id="KW-0238">DNA-binding</keyword>
<evidence type="ECO:0000256" key="8">
    <source>
        <dbReference type="HAMAP-Rule" id="MF_00377"/>
    </source>
</evidence>
<evidence type="ECO:0000259" key="13">
    <source>
        <dbReference type="SMART" id="SM00760"/>
    </source>
</evidence>
<keyword evidence="6 8" id="KW-0446">Lipid-binding</keyword>
<dbReference type="NCBIfam" id="TIGR00362">
    <property type="entry name" value="DnaA"/>
    <property type="match status" value="1"/>
</dbReference>
<dbReference type="InterPro" id="IPR001957">
    <property type="entry name" value="Chromosome_initiator_DnaA"/>
</dbReference>
<feature type="domain" description="AAA+ ATPase" evidence="12">
    <location>
        <begin position="134"/>
        <end position="279"/>
    </location>
</feature>
<keyword evidence="5 8" id="KW-0067">ATP-binding</keyword>
<dbReference type="AlphaFoldDB" id="A0A222EML8"/>
<dbReference type="GO" id="GO:0005737">
    <property type="term" value="C:cytoplasm"/>
    <property type="evidence" value="ECO:0007669"/>
    <property type="project" value="UniProtKB-SubCell"/>
</dbReference>
<dbReference type="SUPFAM" id="SSF52540">
    <property type="entry name" value="P-loop containing nucleoside triphosphate hydrolases"/>
    <property type="match status" value="1"/>
</dbReference>
<dbReference type="Proteomes" id="UP000203229">
    <property type="component" value="Chromosome"/>
</dbReference>
<feature type="binding site" evidence="8">
    <location>
        <position position="148"/>
    </location>
    <ligand>
        <name>ATP</name>
        <dbReference type="ChEBI" id="CHEBI:30616"/>
    </ligand>
</feature>
<feature type="region of interest" description="Domain I, interacts with DnaA modulators" evidence="8">
    <location>
        <begin position="1"/>
        <end position="92"/>
    </location>
</feature>
<dbReference type="PRINTS" id="PR00051">
    <property type="entry name" value="DNAA"/>
</dbReference>
<dbReference type="InterPro" id="IPR013159">
    <property type="entry name" value="DnaA_C"/>
</dbReference>
<protein>
    <recommendedName>
        <fullName evidence="8 9">Chromosomal replication initiator protein DnaA</fullName>
    </recommendedName>
</protein>
<evidence type="ECO:0000256" key="4">
    <source>
        <dbReference type="ARBA" id="ARBA00022741"/>
    </source>
</evidence>
<evidence type="ECO:0000256" key="1">
    <source>
        <dbReference type="ARBA" id="ARBA00006583"/>
    </source>
</evidence>
<keyword evidence="3 8" id="KW-0235">DNA replication</keyword>
<dbReference type="PANTHER" id="PTHR30050:SF2">
    <property type="entry name" value="CHROMOSOMAL REPLICATION INITIATOR PROTEIN DNAA"/>
    <property type="match status" value="1"/>
</dbReference>
<dbReference type="GO" id="GO:0003688">
    <property type="term" value="F:DNA replication origin binding"/>
    <property type="evidence" value="ECO:0007669"/>
    <property type="project" value="UniProtKB-UniRule"/>
</dbReference>
<feature type="binding site" evidence="8">
    <location>
        <position position="145"/>
    </location>
    <ligand>
        <name>ATP</name>
        <dbReference type="ChEBI" id="CHEBI:30616"/>
    </ligand>
</feature>
<dbReference type="KEGG" id="scou:SCORR_v1c00010"/>
<proteinExistence type="inferred from homology"/>
<evidence type="ECO:0000256" key="11">
    <source>
        <dbReference type="RuleBase" id="RU004227"/>
    </source>
</evidence>
<dbReference type="GO" id="GO:0005886">
    <property type="term" value="C:plasma membrane"/>
    <property type="evidence" value="ECO:0007669"/>
    <property type="project" value="TreeGrafter"/>
</dbReference>
<dbReference type="GO" id="GO:0008289">
    <property type="term" value="F:lipid binding"/>
    <property type="evidence" value="ECO:0007669"/>
    <property type="project" value="UniProtKB-KW"/>
</dbReference>
<dbReference type="HAMAP" id="MF_00377">
    <property type="entry name" value="DnaA_bact"/>
    <property type="match status" value="1"/>
</dbReference>
<comment type="similarity">
    <text evidence="1 8 11">Belongs to the DnaA family.</text>
</comment>
<dbReference type="InterPro" id="IPR013317">
    <property type="entry name" value="DnaA_dom"/>
</dbReference>
<evidence type="ECO:0000256" key="10">
    <source>
        <dbReference type="RuleBase" id="RU000577"/>
    </source>
</evidence>
<dbReference type="SUPFAM" id="SSF48295">
    <property type="entry name" value="TrpR-like"/>
    <property type="match status" value="1"/>
</dbReference>